<dbReference type="RefSeq" id="XP_064668288.1">
    <property type="nucleotide sequence ID" value="XM_064813744.1"/>
</dbReference>
<feature type="compositionally biased region" description="Basic residues" evidence="2">
    <location>
        <begin position="62"/>
        <end position="71"/>
    </location>
</feature>
<organism evidence="4 5">
    <name type="scientific">Canariomyces notabilis</name>
    <dbReference type="NCBI Taxonomy" id="2074819"/>
    <lineage>
        <taxon>Eukaryota</taxon>
        <taxon>Fungi</taxon>
        <taxon>Dikarya</taxon>
        <taxon>Ascomycota</taxon>
        <taxon>Pezizomycotina</taxon>
        <taxon>Sordariomycetes</taxon>
        <taxon>Sordariomycetidae</taxon>
        <taxon>Sordariales</taxon>
        <taxon>Chaetomiaceae</taxon>
        <taxon>Canariomyces</taxon>
    </lineage>
</organism>
<feature type="domain" description="Zn(2)-C6 fungal-type" evidence="3">
    <location>
        <begin position="11"/>
        <end position="38"/>
    </location>
</feature>
<dbReference type="SUPFAM" id="SSF57701">
    <property type="entry name" value="Zn2/Cys6 DNA-binding domain"/>
    <property type="match status" value="1"/>
</dbReference>
<feature type="region of interest" description="Disordered" evidence="2">
    <location>
        <begin position="204"/>
        <end position="242"/>
    </location>
</feature>
<dbReference type="GeneID" id="89937869"/>
<dbReference type="Proteomes" id="UP001302812">
    <property type="component" value="Unassembled WGS sequence"/>
</dbReference>
<evidence type="ECO:0000256" key="2">
    <source>
        <dbReference type="SAM" id="MobiDB-lite"/>
    </source>
</evidence>
<sequence length="705" mass="78215">MAETLKRTFHGCLTCRKRKVRCPGGNPCETCSRMNIVCHNSFDTNLRIRVSTPTRPEEAKSSIRKPGRARRSTAPAASGSIISNSSKGSPAASKCPIPKSHQPDLASESSTVHRTSAPPPGASDDADCGRFPFAGVMDFDPCFEPNLEDVFNVGVDAPAKVPIIVWPIDPNPAPTDALDFSHVSPKSECRSSVSSECGLKEWVPKRRRRTKNPTPEKESPETDAQEKRDGVSMYSSLPRYPQGVPATQNDEVGALYNFAVEFERKCAPCSPMRLALLVWLARSSVSDKLATDPVTASWYSRASAEVDKLMTLPDAMCELGVRPVRTSAEVIICASLFLNQYDVWNYALDSIDGRFRRISDWLVKHPNDLGLSPLASKMLLWTCYLQIRLGIFNTRSLPSTTLLELLGQRAEYIRVLENSQMFQADMFGPEHPKEQLAADAESIPATLHLHEAFCVLAKVARYRYLQQTSPLSAGSWGDLTMSRHRDVEDNIQRLEGDFQFAAIMNDAANDTLSGLVPGTWRPPPRMSTRPTQLELCKAESAGPCPSSVCINSQTPSRESLDWLTAYAVFLATKILWSRAVFPSIRTDHASIEAVESILQAALHLRRARGREDLCQELPSALWLLPLFVAGIETVDEVRADWVRMFVCGVAEVERDGNNSRRAHARKVLDLMEHLRAKQDQQGSRVCIEEAMREIEGPNGVFMFLG</sequence>
<keyword evidence="1" id="KW-0539">Nucleus</keyword>
<evidence type="ECO:0000313" key="5">
    <source>
        <dbReference type="Proteomes" id="UP001302812"/>
    </source>
</evidence>
<dbReference type="PROSITE" id="PS50048">
    <property type="entry name" value="ZN2_CY6_FUNGAL_2"/>
    <property type="match status" value="1"/>
</dbReference>
<dbReference type="GO" id="GO:0000976">
    <property type="term" value="F:transcription cis-regulatory region binding"/>
    <property type="evidence" value="ECO:0007669"/>
    <property type="project" value="TreeGrafter"/>
</dbReference>
<dbReference type="GO" id="GO:0005634">
    <property type="term" value="C:nucleus"/>
    <property type="evidence" value="ECO:0007669"/>
    <property type="project" value="TreeGrafter"/>
</dbReference>
<feature type="region of interest" description="Disordered" evidence="2">
    <location>
        <begin position="50"/>
        <end position="126"/>
    </location>
</feature>
<feature type="compositionally biased region" description="Low complexity" evidence="2">
    <location>
        <begin position="74"/>
        <end position="91"/>
    </location>
</feature>
<dbReference type="PROSITE" id="PS00463">
    <property type="entry name" value="ZN2_CY6_FUNGAL_1"/>
    <property type="match status" value="1"/>
</dbReference>
<reference evidence="4" key="1">
    <citation type="journal article" date="2023" name="Mol. Phylogenet. Evol.">
        <title>Genome-scale phylogeny and comparative genomics of the fungal order Sordariales.</title>
        <authorList>
            <person name="Hensen N."/>
            <person name="Bonometti L."/>
            <person name="Westerberg I."/>
            <person name="Brannstrom I.O."/>
            <person name="Guillou S."/>
            <person name="Cros-Aarteil S."/>
            <person name="Calhoun S."/>
            <person name="Haridas S."/>
            <person name="Kuo A."/>
            <person name="Mondo S."/>
            <person name="Pangilinan J."/>
            <person name="Riley R."/>
            <person name="LaButti K."/>
            <person name="Andreopoulos B."/>
            <person name="Lipzen A."/>
            <person name="Chen C."/>
            <person name="Yan M."/>
            <person name="Daum C."/>
            <person name="Ng V."/>
            <person name="Clum A."/>
            <person name="Steindorff A."/>
            <person name="Ohm R.A."/>
            <person name="Martin F."/>
            <person name="Silar P."/>
            <person name="Natvig D.O."/>
            <person name="Lalanne C."/>
            <person name="Gautier V."/>
            <person name="Ament-Velasquez S.L."/>
            <person name="Kruys A."/>
            <person name="Hutchinson M.I."/>
            <person name="Powell A.J."/>
            <person name="Barry K."/>
            <person name="Miller A.N."/>
            <person name="Grigoriev I.V."/>
            <person name="Debuchy R."/>
            <person name="Gladieux P."/>
            <person name="Hiltunen Thoren M."/>
            <person name="Johannesson H."/>
        </authorList>
    </citation>
    <scope>NUCLEOTIDE SEQUENCE</scope>
    <source>
        <strain evidence="4">CBS 508.74</strain>
    </source>
</reference>
<dbReference type="InterPro" id="IPR036864">
    <property type="entry name" value="Zn2-C6_fun-type_DNA-bd_sf"/>
</dbReference>
<evidence type="ECO:0000256" key="1">
    <source>
        <dbReference type="ARBA" id="ARBA00023242"/>
    </source>
</evidence>
<gene>
    <name evidence="4" type="ORF">N656DRAFT_770016</name>
</gene>
<dbReference type="CDD" id="cd00067">
    <property type="entry name" value="GAL4"/>
    <property type="match status" value="1"/>
</dbReference>
<reference evidence="4" key="2">
    <citation type="submission" date="2023-05" db="EMBL/GenBank/DDBJ databases">
        <authorList>
            <consortium name="Lawrence Berkeley National Laboratory"/>
            <person name="Steindorff A."/>
            <person name="Hensen N."/>
            <person name="Bonometti L."/>
            <person name="Westerberg I."/>
            <person name="Brannstrom I.O."/>
            <person name="Guillou S."/>
            <person name="Cros-Aarteil S."/>
            <person name="Calhoun S."/>
            <person name="Haridas S."/>
            <person name="Kuo A."/>
            <person name="Mondo S."/>
            <person name="Pangilinan J."/>
            <person name="Riley R."/>
            <person name="Labutti K."/>
            <person name="Andreopoulos B."/>
            <person name="Lipzen A."/>
            <person name="Chen C."/>
            <person name="Yanf M."/>
            <person name="Daum C."/>
            <person name="Ng V."/>
            <person name="Clum A."/>
            <person name="Ohm R."/>
            <person name="Martin F."/>
            <person name="Silar P."/>
            <person name="Natvig D."/>
            <person name="Lalanne C."/>
            <person name="Gautier V."/>
            <person name="Ament-Velasquez S.L."/>
            <person name="Kruys A."/>
            <person name="Hutchinson M.I."/>
            <person name="Powell A.J."/>
            <person name="Barry K."/>
            <person name="Miller A.N."/>
            <person name="Grigoriev I.V."/>
            <person name="Debuchy R."/>
            <person name="Gladieux P."/>
            <person name="Thoren M.H."/>
            <person name="Johannesson H."/>
        </authorList>
    </citation>
    <scope>NUCLEOTIDE SEQUENCE</scope>
    <source>
        <strain evidence="4">CBS 508.74</strain>
    </source>
</reference>
<dbReference type="PANTHER" id="PTHR37534">
    <property type="entry name" value="TRANSCRIPTIONAL ACTIVATOR PROTEIN UGA3"/>
    <property type="match status" value="1"/>
</dbReference>
<proteinExistence type="predicted"/>
<dbReference type="InterPro" id="IPR001138">
    <property type="entry name" value="Zn2Cys6_DnaBD"/>
</dbReference>
<dbReference type="Pfam" id="PF00172">
    <property type="entry name" value="Zn_clus"/>
    <property type="match status" value="1"/>
</dbReference>
<dbReference type="EMBL" id="MU853349">
    <property type="protein sequence ID" value="KAK4110718.1"/>
    <property type="molecule type" value="Genomic_DNA"/>
</dbReference>
<dbReference type="PANTHER" id="PTHR37534:SF23">
    <property type="entry name" value="ZN(II)2CYS6 TRANSCRIPTION FACTOR (EUROFUNG)"/>
    <property type="match status" value="1"/>
</dbReference>
<protein>
    <recommendedName>
        <fullName evidence="3">Zn(2)-C6 fungal-type domain-containing protein</fullName>
    </recommendedName>
</protein>
<dbReference type="GO" id="GO:0008270">
    <property type="term" value="F:zinc ion binding"/>
    <property type="evidence" value="ECO:0007669"/>
    <property type="project" value="InterPro"/>
</dbReference>
<dbReference type="SMART" id="SM00066">
    <property type="entry name" value="GAL4"/>
    <property type="match status" value="1"/>
</dbReference>
<comment type="caution">
    <text evidence="4">The sequence shown here is derived from an EMBL/GenBank/DDBJ whole genome shotgun (WGS) entry which is preliminary data.</text>
</comment>
<dbReference type="GO" id="GO:0000981">
    <property type="term" value="F:DNA-binding transcription factor activity, RNA polymerase II-specific"/>
    <property type="evidence" value="ECO:0007669"/>
    <property type="project" value="InterPro"/>
</dbReference>
<name>A0AAN6QIP2_9PEZI</name>
<evidence type="ECO:0000259" key="3">
    <source>
        <dbReference type="PROSITE" id="PS50048"/>
    </source>
</evidence>
<dbReference type="GO" id="GO:0045944">
    <property type="term" value="P:positive regulation of transcription by RNA polymerase II"/>
    <property type="evidence" value="ECO:0007669"/>
    <property type="project" value="TreeGrafter"/>
</dbReference>
<accession>A0AAN6QIP2</accession>
<feature type="compositionally biased region" description="Basic and acidic residues" evidence="2">
    <location>
        <begin position="214"/>
        <end position="230"/>
    </location>
</feature>
<dbReference type="Gene3D" id="4.10.240.10">
    <property type="entry name" value="Zn(2)-C6 fungal-type DNA-binding domain"/>
    <property type="match status" value="1"/>
</dbReference>
<keyword evidence="5" id="KW-1185">Reference proteome</keyword>
<evidence type="ECO:0000313" key="4">
    <source>
        <dbReference type="EMBL" id="KAK4110718.1"/>
    </source>
</evidence>
<dbReference type="AlphaFoldDB" id="A0AAN6QIP2"/>